<dbReference type="InterPro" id="IPR044068">
    <property type="entry name" value="CB"/>
</dbReference>
<evidence type="ECO:0000256" key="1">
    <source>
        <dbReference type="ARBA" id="ARBA00008857"/>
    </source>
</evidence>
<evidence type="ECO:0000259" key="7">
    <source>
        <dbReference type="PROSITE" id="PS51900"/>
    </source>
</evidence>
<keyword evidence="2" id="KW-0229">DNA integration</keyword>
<comment type="similarity">
    <text evidence="1">Belongs to the 'phage' integrase family.</text>
</comment>
<dbReference type="InterPro" id="IPR013762">
    <property type="entry name" value="Integrase-like_cat_sf"/>
</dbReference>
<dbReference type="AlphaFoldDB" id="A0A0C3I3C3"/>
<dbReference type="InterPro" id="IPR002104">
    <property type="entry name" value="Integrase_catalytic"/>
</dbReference>
<reference evidence="8 9" key="1">
    <citation type="submission" date="2015-01" db="EMBL/GenBank/DDBJ databases">
        <title>Draft genome of Vibrio mytili type strain CAIM 528.</title>
        <authorList>
            <person name="Gonzalez-Castillo A."/>
            <person name="Gomez-Gil B."/>
            <person name="Enciso-Ibarra J."/>
        </authorList>
    </citation>
    <scope>NUCLEOTIDE SEQUENCE [LARGE SCALE GENOMIC DNA]</scope>
    <source>
        <strain evidence="8 9">CAIM 528</strain>
    </source>
</reference>
<protein>
    <submittedName>
        <fullName evidence="8">Integrase</fullName>
    </submittedName>
</protein>
<dbReference type="InterPro" id="IPR010998">
    <property type="entry name" value="Integrase_recombinase_N"/>
</dbReference>
<dbReference type="SUPFAM" id="SSF56349">
    <property type="entry name" value="DNA breaking-rejoining enzymes"/>
    <property type="match status" value="1"/>
</dbReference>
<dbReference type="InterPro" id="IPR011010">
    <property type="entry name" value="DNA_brk_join_enz"/>
</dbReference>
<dbReference type="EMBL" id="JXOK01000078">
    <property type="protein sequence ID" value="KIN09545.1"/>
    <property type="molecule type" value="Genomic_DNA"/>
</dbReference>
<dbReference type="STRING" id="50718.SU60_18690"/>
<evidence type="ECO:0000313" key="9">
    <source>
        <dbReference type="Proteomes" id="UP000031977"/>
    </source>
</evidence>
<dbReference type="PANTHER" id="PTHR30349">
    <property type="entry name" value="PHAGE INTEGRASE-RELATED"/>
    <property type="match status" value="1"/>
</dbReference>
<feature type="domain" description="Core-binding (CB)" evidence="7">
    <location>
        <begin position="42"/>
        <end position="130"/>
    </location>
</feature>
<dbReference type="CDD" id="cd00397">
    <property type="entry name" value="DNA_BRE_C"/>
    <property type="match status" value="1"/>
</dbReference>
<comment type="caution">
    <text evidence="8">The sequence shown here is derived from an EMBL/GenBank/DDBJ whole genome shotgun (WGS) entry which is preliminary data.</text>
</comment>
<sequence>MLCIKSTSDFEIESVKHPNFPLLTWESDNSELGIESGMLCVEAMQFLIYECLKRGRVNSENTWWTYGNHLAQFLTFCEQNNLDWRDISESSEDEMLVSAYRDLCVGEFGMSVNSTNQHLRTIVRFYSYGVGKWFKSLPYSLESVSVNKGQQFLAHTERNGGKKYSSDLMMKTFEKKAQFLSAIEVKELLSAIENPTLKLMVRLCLQTGIRRKELLLFPLHVIRKPTGNRAYYEVNISRTKGEKERKIHIPTRLMEDLWRYVNEARFQKQQESEVVSDCLFLTPDGQEWTSQGSAFGKALKSLNLPFHVSPHMLRHTYATHMLKGMLEHKSSRFEPLMYLQARLGHSSITTTMKYLHLVNDLVDDLSIEYQQQIDAIV</sequence>
<dbReference type="PANTHER" id="PTHR30349:SF64">
    <property type="entry name" value="PROPHAGE INTEGRASE INTD-RELATED"/>
    <property type="match status" value="1"/>
</dbReference>
<dbReference type="Pfam" id="PF00589">
    <property type="entry name" value="Phage_integrase"/>
    <property type="match status" value="1"/>
</dbReference>
<dbReference type="GO" id="GO:0006310">
    <property type="term" value="P:DNA recombination"/>
    <property type="evidence" value="ECO:0007669"/>
    <property type="project" value="UniProtKB-KW"/>
</dbReference>
<evidence type="ECO:0000313" key="8">
    <source>
        <dbReference type="EMBL" id="KIN09545.1"/>
    </source>
</evidence>
<dbReference type="GO" id="GO:0003677">
    <property type="term" value="F:DNA binding"/>
    <property type="evidence" value="ECO:0007669"/>
    <property type="project" value="UniProtKB-UniRule"/>
</dbReference>
<keyword evidence="9" id="KW-1185">Reference proteome</keyword>
<name>A0A0C3I3C3_9VIBR</name>
<evidence type="ECO:0000256" key="2">
    <source>
        <dbReference type="ARBA" id="ARBA00022908"/>
    </source>
</evidence>
<dbReference type="RefSeq" id="WP_041156850.1">
    <property type="nucleotide sequence ID" value="NZ_CBCRVP010000032.1"/>
</dbReference>
<keyword evidence="3 5" id="KW-0238">DNA-binding</keyword>
<evidence type="ECO:0000256" key="3">
    <source>
        <dbReference type="ARBA" id="ARBA00023125"/>
    </source>
</evidence>
<dbReference type="Proteomes" id="UP000031977">
    <property type="component" value="Unassembled WGS sequence"/>
</dbReference>
<evidence type="ECO:0000259" key="6">
    <source>
        <dbReference type="PROSITE" id="PS51898"/>
    </source>
</evidence>
<dbReference type="PROSITE" id="PS51898">
    <property type="entry name" value="TYR_RECOMBINASE"/>
    <property type="match status" value="1"/>
</dbReference>
<dbReference type="Gene3D" id="1.10.443.10">
    <property type="entry name" value="Intergrase catalytic core"/>
    <property type="match status" value="1"/>
</dbReference>
<accession>A0A0C3I3C3</accession>
<dbReference type="Gene3D" id="1.10.150.130">
    <property type="match status" value="1"/>
</dbReference>
<gene>
    <name evidence="8" type="ORF">SU60_18690</name>
</gene>
<proteinExistence type="inferred from homology"/>
<evidence type="ECO:0000256" key="4">
    <source>
        <dbReference type="ARBA" id="ARBA00023172"/>
    </source>
</evidence>
<dbReference type="InterPro" id="IPR050090">
    <property type="entry name" value="Tyrosine_recombinase_XerCD"/>
</dbReference>
<organism evidence="8 9">
    <name type="scientific">Vibrio mytili</name>
    <dbReference type="NCBI Taxonomy" id="50718"/>
    <lineage>
        <taxon>Bacteria</taxon>
        <taxon>Pseudomonadati</taxon>
        <taxon>Pseudomonadota</taxon>
        <taxon>Gammaproteobacteria</taxon>
        <taxon>Vibrionales</taxon>
        <taxon>Vibrionaceae</taxon>
        <taxon>Vibrio</taxon>
    </lineage>
</organism>
<dbReference type="PROSITE" id="PS51900">
    <property type="entry name" value="CB"/>
    <property type="match status" value="1"/>
</dbReference>
<dbReference type="GO" id="GO:0015074">
    <property type="term" value="P:DNA integration"/>
    <property type="evidence" value="ECO:0007669"/>
    <property type="project" value="UniProtKB-KW"/>
</dbReference>
<feature type="domain" description="Tyr recombinase" evidence="6">
    <location>
        <begin position="175"/>
        <end position="367"/>
    </location>
</feature>
<evidence type="ECO:0000256" key="5">
    <source>
        <dbReference type="PROSITE-ProRule" id="PRU01248"/>
    </source>
</evidence>
<dbReference type="OrthoDB" id="9795573at2"/>
<keyword evidence="4" id="KW-0233">DNA recombination</keyword>